<dbReference type="HOGENOM" id="CLU_2260093_0_0_11"/>
<name>C7NGA7_KYTSD</name>
<evidence type="ECO:0000313" key="1">
    <source>
        <dbReference type="EMBL" id="ACV07516.1"/>
    </source>
</evidence>
<sequence length="103" mass="10697">MVVSSGVGRGGGSVLAPWSHGRLGRYLHPLRTRDEMVAVARQVLDGQAVEARARWLRPAIALVPPVDGGSGAGADAPVVGCFGGRRRPRIVTPGRGRRPVAAA</sequence>
<dbReference type="Proteomes" id="UP000006666">
    <property type="component" value="Chromosome"/>
</dbReference>
<reference evidence="1 2" key="1">
    <citation type="journal article" date="2009" name="Stand. Genomic Sci.">
        <title>Complete genome sequence of Kytococcus sedentarius type strain (541).</title>
        <authorList>
            <person name="Sims D."/>
            <person name="Brettin T."/>
            <person name="Detter J.C."/>
            <person name="Han C."/>
            <person name="Lapidus A."/>
            <person name="Copeland A."/>
            <person name="Glavina Del Rio T."/>
            <person name="Nolan M."/>
            <person name="Chen F."/>
            <person name="Lucas S."/>
            <person name="Tice H."/>
            <person name="Cheng J.F."/>
            <person name="Bruce D."/>
            <person name="Goodwin L."/>
            <person name="Pitluck S."/>
            <person name="Ovchinnikova G."/>
            <person name="Pati A."/>
            <person name="Ivanova N."/>
            <person name="Mavrommatis K."/>
            <person name="Chen A."/>
            <person name="Palaniappan K."/>
            <person name="D'haeseleer P."/>
            <person name="Chain P."/>
            <person name="Bristow J."/>
            <person name="Eisen J.A."/>
            <person name="Markowitz V."/>
            <person name="Hugenholtz P."/>
            <person name="Schneider S."/>
            <person name="Goker M."/>
            <person name="Pukall R."/>
            <person name="Kyrpides N.C."/>
            <person name="Klenk H.P."/>
        </authorList>
    </citation>
    <scope>NUCLEOTIDE SEQUENCE [LARGE SCALE GENOMIC DNA]</scope>
    <source>
        <strain evidence="2">ATCC 14392 / DSM 20547 / JCM 11482 / CCUG 33030 / NBRC 15357 / NCTC 11040 / CCM 314 / 541</strain>
    </source>
</reference>
<proteinExistence type="predicted"/>
<dbReference type="KEGG" id="kse:Ksed_25530"/>
<keyword evidence="2" id="KW-1185">Reference proteome</keyword>
<protein>
    <submittedName>
        <fullName evidence="1">Uncharacterized protein</fullName>
    </submittedName>
</protein>
<dbReference type="EMBL" id="CP001686">
    <property type="protein sequence ID" value="ACV07516.1"/>
    <property type="molecule type" value="Genomic_DNA"/>
</dbReference>
<accession>C7NGA7</accession>
<organism evidence="1 2">
    <name type="scientific">Kytococcus sedentarius (strain ATCC 14392 / DSM 20547 / JCM 11482 / CCUG 33030 / NBRC 15357 / NCTC 11040 / CCM 314 / 541)</name>
    <name type="common">Micrococcus sedentarius</name>
    <dbReference type="NCBI Taxonomy" id="478801"/>
    <lineage>
        <taxon>Bacteria</taxon>
        <taxon>Bacillati</taxon>
        <taxon>Actinomycetota</taxon>
        <taxon>Actinomycetes</taxon>
        <taxon>Micrococcales</taxon>
        <taxon>Kytococcaceae</taxon>
        <taxon>Kytococcus</taxon>
    </lineage>
</organism>
<dbReference type="AlphaFoldDB" id="C7NGA7"/>
<gene>
    <name evidence="1" type="ordered locus">Ksed_25530</name>
</gene>
<evidence type="ECO:0000313" key="2">
    <source>
        <dbReference type="Proteomes" id="UP000006666"/>
    </source>
</evidence>